<keyword evidence="3" id="KW-1185">Reference proteome</keyword>
<organism evidence="2 3">
    <name type="scientific">Planctomicrobium piriforme</name>
    <dbReference type="NCBI Taxonomy" id="1576369"/>
    <lineage>
        <taxon>Bacteria</taxon>
        <taxon>Pseudomonadati</taxon>
        <taxon>Planctomycetota</taxon>
        <taxon>Planctomycetia</taxon>
        <taxon>Planctomycetales</taxon>
        <taxon>Planctomycetaceae</taxon>
        <taxon>Planctomicrobium</taxon>
    </lineage>
</organism>
<dbReference type="Proteomes" id="UP000199518">
    <property type="component" value="Unassembled WGS sequence"/>
</dbReference>
<name>A0A1I3P3J8_9PLAN</name>
<dbReference type="CDD" id="cd06664">
    <property type="entry name" value="IscU_like"/>
    <property type="match status" value="1"/>
</dbReference>
<dbReference type="GO" id="GO:0005506">
    <property type="term" value="F:iron ion binding"/>
    <property type="evidence" value="ECO:0007669"/>
    <property type="project" value="InterPro"/>
</dbReference>
<dbReference type="Pfam" id="PF01592">
    <property type="entry name" value="NifU_N"/>
    <property type="match status" value="1"/>
</dbReference>
<protein>
    <submittedName>
        <fullName evidence="2">Nitrogen fixation protein NifU</fullName>
    </submittedName>
</protein>
<accession>A0A1I3P3J8</accession>
<dbReference type="EMBL" id="FOQD01000016">
    <property type="protein sequence ID" value="SFJ15636.1"/>
    <property type="molecule type" value="Genomic_DNA"/>
</dbReference>
<dbReference type="InterPro" id="IPR002871">
    <property type="entry name" value="NIF_FeS_clus_asmbl_NifU_N"/>
</dbReference>
<feature type="domain" description="NIF system FeS cluster assembly NifU N-terminal" evidence="1">
    <location>
        <begin position="3"/>
        <end position="111"/>
    </location>
</feature>
<gene>
    <name evidence="2" type="ORF">SAMN05421753_11616</name>
</gene>
<proteinExistence type="predicted"/>
<sequence length="124" mass="14100">MEELFEHAKVTRWRGMLDEPTFQSRRRNPSCGDEISLQVFLSQGIIEDCKFEGRGCFISQAGASLLCSRIHGRSILQLRAQQPEELLGFDLAELTLRRRECALMGFHAMQDILNQSAELISLDS</sequence>
<dbReference type="AlphaFoldDB" id="A0A1I3P3J8"/>
<dbReference type="RefSeq" id="WP_092053797.1">
    <property type="nucleotide sequence ID" value="NZ_FOQD01000016.1"/>
</dbReference>
<dbReference type="Gene3D" id="3.90.1010.10">
    <property type="match status" value="1"/>
</dbReference>
<evidence type="ECO:0000259" key="1">
    <source>
        <dbReference type="Pfam" id="PF01592"/>
    </source>
</evidence>
<dbReference type="STRING" id="1576369.SAMN05421753_11616"/>
<evidence type="ECO:0000313" key="2">
    <source>
        <dbReference type="EMBL" id="SFJ15636.1"/>
    </source>
</evidence>
<dbReference type="GO" id="GO:0016226">
    <property type="term" value="P:iron-sulfur cluster assembly"/>
    <property type="evidence" value="ECO:0007669"/>
    <property type="project" value="InterPro"/>
</dbReference>
<dbReference type="GO" id="GO:0051536">
    <property type="term" value="F:iron-sulfur cluster binding"/>
    <property type="evidence" value="ECO:0007669"/>
    <property type="project" value="InterPro"/>
</dbReference>
<evidence type="ECO:0000313" key="3">
    <source>
        <dbReference type="Proteomes" id="UP000199518"/>
    </source>
</evidence>
<dbReference type="OrthoDB" id="9804157at2"/>
<reference evidence="3" key="1">
    <citation type="submission" date="2016-10" db="EMBL/GenBank/DDBJ databases">
        <authorList>
            <person name="Varghese N."/>
            <person name="Submissions S."/>
        </authorList>
    </citation>
    <scope>NUCLEOTIDE SEQUENCE [LARGE SCALE GENOMIC DNA]</scope>
    <source>
        <strain evidence="3">DSM 26348</strain>
    </source>
</reference>
<dbReference type="SUPFAM" id="SSF82649">
    <property type="entry name" value="SufE/NifU"/>
    <property type="match status" value="1"/>
</dbReference>